<keyword evidence="5" id="KW-0997">Cell inner membrane</keyword>
<dbReference type="PROSITE" id="PS52004">
    <property type="entry name" value="KS3_2"/>
    <property type="match status" value="1"/>
</dbReference>
<dbReference type="STRING" id="454194.PYK22_03161"/>
<dbReference type="InterPro" id="IPR018201">
    <property type="entry name" value="Ketoacyl_synth_AS"/>
</dbReference>
<dbReference type="PROSITE" id="PS00606">
    <property type="entry name" value="KS3_1"/>
    <property type="match status" value="1"/>
</dbReference>
<reference evidence="15 16" key="1">
    <citation type="submission" date="2013-12" db="EMBL/GenBank/DDBJ databases">
        <authorList>
            <person name="Stott M."/>
        </authorList>
    </citation>
    <scope>NUCLEOTIDE SEQUENCE [LARGE SCALE GENOMIC DNA]</scope>
    <source>
        <strain evidence="15 16">K22</strain>
    </source>
</reference>
<proteinExistence type="inferred from homology"/>
<evidence type="ECO:0000313" key="15">
    <source>
        <dbReference type="EMBL" id="CDM67112.1"/>
    </source>
</evidence>
<evidence type="ECO:0000256" key="7">
    <source>
        <dbReference type="ARBA" id="ARBA00022692"/>
    </source>
</evidence>
<sequence>MLNGVERLRRAVITGVGCVTPIGIGRAAFWRALLAGESGVRRIESFDVACSPVKIAAEVRDFDWEREVAPHDRKHVARIVPLALAAAREALADARLRPHDLSLDERRAFGVVLGTGGGGLAFTERQYQYWYIGPRHKASVYTIPSSTHGGLSSELSMAFGLRGVSHVISTGCTSSTDAIAYAAEHIALGRQQIMLTGGVDAPIAPGILAAFNLMRVLTTEWNDEPHRASRPFSRDRSGMVLGEGAWLFVLEERDRAIARGAFIYGEITGYGATCDAYHRVRLEESGEEPARAISLALEDAGRRAEEVDYVNLHGTSTALNDRIETRALKLALGAHAQRIPMSATKSQIGHPQGASGAAGLAATLCAMHTGLIPPTINLDEPDPECDLDYVPHRARRADVRVAICNCIGFGSKNSAIVVEKVTG</sequence>
<evidence type="ECO:0000256" key="2">
    <source>
        <dbReference type="ARBA" id="ARBA00008467"/>
    </source>
</evidence>
<dbReference type="Pfam" id="PF02801">
    <property type="entry name" value="Ketoacyl-synt_C"/>
    <property type="match status" value="1"/>
</dbReference>
<dbReference type="GO" id="GO:0004315">
    <property type="term" value="F:3-oxoacyl-[acyl-carrier-protein] synthase activity"/>
    <property type="evidence" value="ECO:0007669"/>
    <property type="project" value="InterPro"/>
</dbReference>
<keyword evidence="15" id="KW-0012">Acyltransferase</keyword>
<reference evidence="15 16" key="2">
    <citation type="submission" date="2015-01" db="EMBL/GenBank/DDBJ databases">
        <title>Complete genome sequence of Pyrinomonas methylaliphatogenes type strain K22T.</title>
        <authorList>
            <person name="Lee K.C.Y."/>
            <person name="Power J.F."/>
            <person name="Dunfield P.F."/>
            <person name="Morgan X.C."/>
            <person name="Huttenhower C."/>
            <person name="Stott M.B."/>
        </authorList>
    </citation>
    <scope>NUCLEOTIDE SEQUENCE [LARGE SCALE GENOMIC DNA]</scope>
    <source>
        <strain evidence="15 16">K22</strain>
    </source>
</reference>
<dbReference type="Pfam" id="PF00109">
    <property type="entry name" value="ketoacyl-synt"/>
    <property type="match status" value="1"/>
</dbReference>
<keyword evidence="7" id="KW-0812">Transmembrane</keyword>
<dbReference type="NCBIfam" id="NF005589">
    <property type="entry name" value="PRK07314.1"/>
    <property type="match status" value="1"/>
</dbReference>
<organism evidence="15 16">
    <name type="scientific">Pyrinomonas methylaliphatogenes</name>
    <dbReference type="NCBI Taxonomy" id="454194"/>
    <lineage>
        <taxon>Bacteria</taxon>
        <taxon>Pseudomonadati</taxon>
        <taxon>Acidobacteriota</taxon>
        <taxon>Blastocatellia</taxon>
        <taxon>Blastocatellales</taxon>
        <taxon>Pyrinomonadaceae</taxon>
        <taxon>Pyrinomonas</taxon>
    </lineage>
</organism>
<gene>
    <name evidence="15" type="ORF">PYK22_03161</name>
</gene>
<evidence type="ECO:0000256" key="1">
    <source>
        <dbReference type="ARBA" id="ARBA00004533"/>
    </source>
</evidence>
<dbReference type="SMART" id="SM00825">
    <property type="entry name" value="PKS_KS"/>
    <property type="match status" value="1"/>
</dbReference>
<dbReference type="RefSeq" id="WP_041979337.1">
    <property type="nucleotide sequence ID" value="NZ_CBXV010000008.1"/>
</dbReference>
<feature type="domain" description="Ketosynthase family 3 (KS3)" evidence="14">
    <location>
        <begin position="8"/>
        <end position="420"/>
    </location>
</feature>
<evidence type="ECO:0000256" key="11">
    <source>
        <dbReference type="ARBA" id="ARBA00039445"/>
    </source>
</evidence>
<evidence type="ECO:0000256" key="3">
    <source>
        <dbReference type="ARBA" id="ARBA00022458"/>
    </source>
</evidence>
<dbReference type="PANTHER" id="PTHR11712">
    <property type="entry name" value="POLYKETIDE SYNTHASE-RELATED"/>
    <property type="match status" value="1"/>
</dbReference>
<evidence type="ECO:0000256" key="4">
    <source>
        <dbReference type="ARBA" id="ARBA00022475"/>
    </source>
</evidence>
<dbReference type="GO" id="GO:0006633">
    <property type="term" value="P:fatty acid biosynthetic process"/>
    <property type="evidence" value="ECO:0007669"/>
    <property type="project" value="InterPro"/>
</dbReference>
<evidence type="ECO:0000256" key="10">
    <source>
        <dbReference type="ARBA" id="ARBA00037576"/>
    </source>
</evidence>
<dbReference type="PANTHER" id="PTHR11712:SF352">
    <property type="entry name" value="3-OXOACYL-[ACYL-CARRIER-PROTEIN] SYNTHASE"/>
    <property type="match status" value="1"/>
</dbReference>
<dbReference type="InterPro" id="IPR014031">
    <property type="entry name" value="Ketoacyl_synth_C"/>
</dbReference>
<protein>
    <recommendedName>
        <fullName evidence="11">Nodulation protein E</fullName>
    </recommendedName>
    <alternativeName>
        <fullName evidence="12">Host-specificity of nodulation protein B</fullName>
    </alternativeName>
</protein>
<dbReference type="InterPro" id="IPR016039">
    <property type="entry name" value="Thiolase-like"/>
</dbReference>
<evidence type="ECO:0000256" key="12">
    <source>
        <dbReference type="ARBA" id="ARBA00041756"/>
    </source>
</evidence>
<dbReference type="OrthoDB" id="9808669at2"/>
<evidence type="ECO:0000256" key="5">
    <source>
        <dbReference type="ARBA" id="ARBA00022519"/>
    </source>
</evidence>
<keyword evidence="6 13" id="KW-0808">Transferase</keyword>
<keyword evidence="9" id="KW-0472">Membrane</keyword>
<dbReference type="SUPFAM" id="SSF53901">
    <property type="entry name" value="Thiolase-like"/>
    <property type="match status" value="2"/>
</dbReference>
<dbReference type="InterPro" id="IPR014030">
    <property type="entry name" value="Ketoacyl_synth_N"/>
</dbReference>
<dbReference type="AlphaFoldDB" id="A0A0B6X2D5"/>
<evidence type="ECO:0000259" key="14">
    <source>
        <dbReference type="PROSITE" id="PS52004"/>
    </source>
</evidence>
<comment type="function">
    <text evidence="10">Proposed to synthesize NOD factor fatty acyl chain. Involved in the synthesis of a highly unsaturated fatty acid moiety, which forms part of a lipo-oligosaccharide that is responsible for host specificity.</text>
</comment>
<keyword evidence="16" id="KW-1185">Reference proteome</keyword>
<keyword evidence="8" id="KW-1133">Transmembrane helix</keyword>
<evidence type="ECO:0000256" key="9">
    <source>
        <dbReference type="ARBA" id="ARBA00023136"/>
    </source>
</evidence>
<name>A0A0B6X2D5_9BACT</name>
<dbReference type="Proteomes" id="UP000031518">
    <property type="component" value="Unassembled WGS sequence"/>
</dbReference>
<dbReference type="CDD" id="cd00834">
    <property type="entry name" value="KAS_I_II"/>
    <property type="match status" value="1"/>
</dbReference>
<evidence type="ECO:0000256" key="6">
    <source>
        <dbReference type="ARBA" id="ARBA00022679"/>
    </source>
</evidence>
<comment type="similarity">
    <text evidence="2 13">Belongs to the thiolase-like superfamily. Beta-ketoacyl-ACP synthases family.</text>
</comment>
<dbReference type="Gene3D" id="3.40.47.10">
    <property type="match status" value="1"/>
</dbReference>
<dbReference type="InterPro" id="IPR000794">
    <property type="entry name" value="Beta-ketoacyl_synthase"/>
</dbReference>
<evidence type="ECO:0000256" key="8">
    <source>
        <dbReference type="ARBA" id="ARBA00022989"/>
    </source>
</evidence>
<evidence type="ECO:0000256" key="13">
    <source>
        <dbReference type="RuleBase" id="RU003694"/>
    </source>
</evidence>
<evidence type="ECO:0000313" key="16">
    <source>
        <dbReference type="Proteomes" id="UP000031518"/>
    </source>
</evidence>
<keyword evidence="4" id="KW-1003">Cell membrane</keyword>
<keyword evidence="3" id="KW-0536">Nodulation</keyword>
<dbReference type="InterPro" id="IPR020841">
    <property type="entry name" value="PKS_Beta-ketoAc_synthase_dom"/>
</dbReference>
<dbReference type="EMBL" id="CBXV010000008">
    <property type="protein sequence ID" value="CDM67112.1"/>
    <property type="molecule type" value="Genomic_DNA"/>
</dbReference>
<accession>A0A0B6X2D5</accession>
<dbReference type="GO" id="GO:0005886">
    <property type="term" value="C:plasma membrane"/>
    <property type="evidence" value="ECO:0007669"/>
    <property type="project" value="UniProtKB-SubCell"/>
</dbReference>
<comment type="subcellular location">
    <subcellularLocation>
        <location evidence="1">Cell inner membrane</location>
    </subcellularLocation>
</comment>